<evidence type="ECO:0000256" key="3">
    <source>
        <dbReference type="ARBA" id="ARBA00022475"/>
    </source>
</evidence>
<comment type="caution">
    <text evidence="9">The sequence shown here is derived from an EMBL/GenBank/DDBJ whole genome shotgun (WGS) entry which is preliminary data.</text>
</comment>
<comment type="subcellular location">
    <subcellularLocation>
        <location evidence="1 7">Cell membrane</location>
        <topology evidence="1 7">Multi-pass membrane protein</topology>
    </subcellularLocation>
</comment>
<reference evidence="9" key="1">
    <citation type="submission" date="2020-11" db="EMBL/GenBank/DDBJ databases">
        <title>Whole-genome analyses of Nonomuraea sp. K274.</title>
        <authorList>
            <person name="Veyisoglu A."/>
        </authorList>
    </citation>
    <scope>NUCLEOTIDE SEQUENCE</scope>
    <source>
        <strain evidence="9">K274</strain>
    </source>
</reference>
<proteinExistence type="inferred from homology"/>
<evidence type="ECO:0000256" key="1">
    <source>
        <dbReference type="ARBA" id="ARBA00004651"/>
    </source>
</evidence>
<evidence type="ECO:0000313" key="10">
    <source>
        <dbReference type="Proteomes" id="UP000605361"/>
    </source>
</evidence>
<feature type="transmembrane region" description="Helical" evidence="7">
    <location>
        <begin position="209"/>
        <end position="228"/>
    </location>
</feature>
<evidence type="ECO:0000256" key="4">
    <source>
        <dbReference type="ARBA" id="ARBA00022692"/>
    </source>
</evidence>
<dbReference type="Pfam" id="PF00528">
    <property type="entry name" value="BPD_transp_1"/>
    <property type="match status" value="1"/>
</dbReference>
<dbReference type="PANTHER" id="PTHR30193:SF37">
    <property type="entry name" value="INNER MEMBRANE ABC TRANSPORTER PERMEASE PROTEIN YCJO"/>
    <property type="match status" value="1"/>
</dbReference>
<organism evidence="9 10">
    <name type="scientific">Nonomuraea cypriaca</name>
    <dbReference type="NCBI Taxonomy" id="1187855"/>
    <lineage>
        <taxon>Bacteria</taxon>
        <taxon>Bacillati</taxon>
        <taxon>Actinomycetota</taxon>
        <taxon>Actinomycetes</taxon>
        <taxon>Streptosporangiales</taxon>
        <taxon>Streptosporangiaceae</taxon>
        <taxon>Nonomuraea</taxon>
    </lineage>
</organism>
<keyword evidence="3" id="KW-1003">Cell membrane</keyword>
<dbReference type="AlphaFoldDB" id="A0A931A373"/>
<keyword evidence="5 7" id="KW-1133">Transmembrane helix</keyword>
<dbReference type="EMBL" id="JADOGI010000001">
    <property type="protein sequence ID" value="MBF8184170.1"/>
    <property type="molecule type" value="Genomic_DNA"/>
</dbReference>
<feature type="transmembrane region" description="Helical" evidence="7">
    <location>
        <begin position="261"/>
        <end position="283"/>
    </location>
</feature>
<dbReference type="GO" id="GO:0055085">
    <property type="term" value="P:transmembrane transport"/>
    <property type="evidence" value="ECO:0007669"/>
    <property type="project" value="InterPro"/>
</dbReference>
<gene>
    <name evidence="9" type="ORF">ITP53_00085</name>
</gene>
<keyword evidence="2 7" id="KW-0813">Transport</keyword>
<dbReference type="InterPro" id="IPR000515">
    <property type="entry name" value="MetI-like"/>
</dbReference>
<protein>
    <submittedName>
        <fullName evidence="9">Sugar ABC transporter permease</fullName>
    </submittedName>
</protein>
<sequence>MKQPLAPYAFIAPAMLLLLAFGVLPILVALPVSVTDMNLAGLADWSRIEFVGLENYRRLFADPDFWQALANTGIFAVLGVPAVIVVSFVVALLLHRSENRFYRALRAFYFVPAITAIVAVSLVWGYLLNTQFGLVNHLLSAAGLPPAHWLSDPVLVKFSVTLVAVWRGTGLNIIIFLAALKGIPREYLEAAELDGASGLRKVVSIVIPLLRFAFFFVAVTTVIAWLQFFDEPYVLTKGGPLGESTSISLFLYQKGFSASQFGYAGAGTIVLFLIIAGVTLIQLRARRPDAYR</sequence>
<dbReference type="CDD" id="cd06261">
    <property type="entry name" value="TM_PBP2"/>
    <property type="match status" value="1"/>
</dbReference>
<feature type="transmembrane region" description="Helical" evidence="7">
    <location>
        <begin position="158"/>
        <end position="180"/>
    </location>
</feature>
<comment type="similarity">
    <text evidence="7">Belongs to the binding-protein-dependent transport system permease family.</text>
</comment>
<dbReference type="Gene3D" id="1.10.3720.10">
    <property type="entry name" value="MetI-like"/>
    <property type="match status" value="1"/>
</dbReference>
<feature type="transmembrane region" description="Helical" evidence="7">
    <location>
        <begin position="7"/>
        <end position="30"/>
    </location>
</feature>
<dbReference type="InterPro" id="IPR035906">
    <property type="entry name" value="MetI-like_sf"/>
</dbReference>
<evidence type="ECO:0000256" key="5">
    <source>
        <dbReference type="ARBA" id="ARBA00022989"/>
    </source>
</evidence>
<accession>A0A931A373</accession>
<evidence type="ECO:0000259" key="8">
    <source>
        <dbReference type="PROSITE" id="PS50928"/>
    </source>
</evidence>
<dbReference type="InterPro" id="IPR051393">
    <property type="entry name" value="ABC_transporter_permease"/>
</dbReference>
<feature type="transmembrane region" description="Helical" evidence="7">
    <location>
        <begin position="107"/>
        <end position="127"/>
    </location>
</feature>
<evidence type="ECO:0000256" key="6">
    <source>
        <dbReference type="ARBA" id="ARBA00023136"/>
    </source>
</evidence>
<keyword evidence="6 7" id="KW-0472">Membrane</keyword>
<dbReference type="GO" id="GO:0005886">
    <property type="term" value="C:plasma membrane"/>
    <property type="evidence" value="ECO:0007669"/>
    <property type="project" value="UniProtKB-SubCell"/>
</dbReference>
<dbReference type="PROSITE" id="PS50928">
    <property type="entry name" value="ABC_TM1"/>
    <property type="match status" value="1"/>
</dbReference>
<feature type="transmembrane region" description="Helical" evidence="7">
    <location>
        <begin position="73"/>
        <end position="95"/>
    </location>
</feature>
<dbReference type="SUPFAM" id="SSF161098">
    <property type="entry name" value="MetI-like"/>
    <property type="match status" value="1"/>
</dbReference>
<evidence type="ECO:0000313" key="9">
    <source>
        <dbReference type="EMBL" id="MBF8184170.1"/>
    </source>
</evidence>
<dbReference type="PANTHER" id="PTHR30193">
    <property type="entry name" value="ABC TRANSPORTER PERMEASE PROTEIN"/>
    <property type="match status" value="1"/>
</dbReference>
<name>A0A931A373_9ACTN</name>
<keyword evidence="4 7" id="KW-0812">Transmembrane</keyword>
<dbReference type="Proteomes" id="UP000605361">
    <property type="component" value="Unassembled WGS sequence"/>
</dbReference>
<feature type="domain" description="ABC transmembrane type-1" evidence="8">
    <location>
        <begin position="69"/>
        <end position="282"/>
    </location>
</feature>
<evidence type="ECO:0000256" key="2">
    <source>
        <dbReference type="ARBA" id="ARBA00022448"/>
    </source>
</evidence>
<keyword evidence="10" id="KW-1185">Reference proteome</keyword>
<dbReference type="RefSeq" id="WP_195893163.1">
    <property type="nucleotide sequence ID" value="NZ_JADOGI010000001.1"/>
</dbReference>
<evidence type="ECO:0000256" key="7">
    <source>
        <dbReference type="RuleBase" id="RU363032"/>
    </source>
</evidence>